<dbReference type="AlphaFoldDB" id="A0AAE1TRF2"/>
<sequence>MRLLVVLDLRFGDEDLIAPFVDVLRNVCDALYRIVDVIIVLEDQNDLRETFRTHGAVRGAPLASELALVEAFAMAVNHANGDDIVQFRFLCRIGNLGGYQPIHQLSFDTRLHPEQNVNMGQASFLSLDAVKVSLYLSEDVLRQVFHQSIHLSLEDHTDQIRPIVTRNRSRGTRLDSSFSQFFPFRVESEGYEEVRER</sequence>
<keyword evidence="2" id="KW-1185">Reference proteome</keyword>
<dbReference type="Proteomes" id="UP001292094">
    <property type="component" value="Unassembled WGS sequence"/>
</dbReference>
<dbReference type="EMBL" id="JAWZYT010004077">
    <property type="protein sequence ID" value="KAK4295428.1"/>
    <property type="molecule type" value="Genomic_DNA"/>
</dbReference>
<comment type="caution">
    <text evidence="1">The sequence shown here is derived from an EMBL/GenBank/DDBJ whole genome shotgun (WGS) entry which is preliminary data.</text>
</comment>
<protein>
    <submittedName>
        <fullName evidence="1">Uncharacterized protein</fullName>
    </submittedName>
</protein>
<evidence type="ECO:0000313" key="2">
    <source>
        <dbReference type="Proteomes" id="UP001292094"/>
    </source>
</evidence>
<evidence type="ECO:0000313" key="1">
    <source>
        <dbReference type="EMBL" id="KAK4295428.1"/>
    </source>
</evidence>
<organism evidence="1 2">
    <name type="scientific">Petrolisthes manimaculis</name>
    <dbReference type="NCBI Taxonomy" id="1843537"/>
    <lineage>
        <taxon>Eukaryota</taxon>
        <taxon>Metazoa</taxon>
        <taxon>Ecdysozoa</taxon>
        <taxon>Arthropoda</taxon>
        <taxon>Crustacea</taxon>
        <taxon>Multicrustacea</taxon>
        <taxon>Malacostraca</taxon>
        <taxon>Eumalacostraca</taxon>
        <taxon>Eucarida</taxon>
        <taxon>Decapoda</taxon>
        <taxon>Pleocyemata</taxon>
        <taxon>Anomura</taxon>
        <taxon>Galatheoidea</taxon>
        <taxon>Porcellanidae</taxon>
        <taxon>Petrolisthes</taxon>
    </lineage>
</organism>
<name>A0AAE1TRF2_9EUCA</name>
<proteinExistence type="predicted"/>
<reference evidence="1" key="1">
    <citation type="submission" date="2023-11" db="EMBL/GenBank/DDBJ databases">
        <title>Genome assemblies of two species of porcelain crab, Petrolisthes cinctipes and Petrolisthes manimaculis (Anomura: Porcellanidae).</title>
        <authorList>
            <person name="Angst P."/>
        </authorList>
    </citation>
    <scope>NUCLEOTIDE SEQUENCE</scope>
    <source>
        <strain evidence="1">PB745_02</strain>
        <tissue evidence="1">Gill</tissue>
    </source>
</reference>
<gene>
    <name evidence="1" type="ORF">Pmani_031998</name>
</gene>
<accession>A0AAE1TRF2</accession>